<proteinExistence type="predicted"/>
<dbReference type="EMBL" id="SDEE01000311">
    <property type="protein sequence ID" value="RXW17794.1"/>
    <property type="molecule type" value="Genomic_DNA"/>
</dbReference>
<dbReference type="PANTHER" id="PTHR38846:SF1">
    <property type="entry name" value="C3H1-TYPE DOMAIN-CONTAINING PROTEIN"/>
    <property type="match status" value="1"/>
</dbReference>
<accession>A0A4Q2DGD1</accession>
<dbReference type="STRING" id="2316362.A0A4Q2DGD1"/>
<organism evidence="1 2">
    <name type="scientific">Candolleomyces aberdarensis</name>
    <dbReference type="NCBI Taxonomy" id="2316362"/>
    <lineage>
        <taxon>Eukaryota</taxon>
        <taxon>Fungi</taxon>
        <taxon>Dikarya</taxon>
        <taxon>Basidiomycota</taxon>
        <taxon>Agaricomycotina</taxon>
        <taxon>Agaricomycetes</taxon>
        <taxon>Agaricomycetidae</taxon>
        <taxon>Agaricales</taxon>
        <taxon>Agaricineae</taxon>
        <taxon>Psathyrellaceae</taxon>
        <taxon>Candolleomyces</taxon>
    </lineage>
</organism>
<evidence type="ECO:0000313" key="2">
    <source>
        <dbReference type="Proteomes" id="UP000290288"/>
    </source>
</evidence>
<comment type="caution">
    <text evidence="1">The sequence shown here is derived from an EMBL/GenBank/DDBJ whole genome shotgun (WGS) entry which is preliminary data.</text>
</comment>
<reference evidence="1 2" key="1">
    <citation type="submission" date="2019-01" db="EMBL/GenBank/DDBJ databases">
        <title>Draft genome sequence of Psathyrella aberdarensis IHI B618.</title>
        <authorList>
            <person name="Buettner E."/>
            <person name="Kellner H."/>
        </authorList>
    </citation>
    <scope>NUCLEOTIDE SEQUENCE [LARGE SCALE GENOMIC DNA]</scope>
    <source>
        <strain evidence="1 2">IHI B618</strain>
    </source>
</reference>
<protein>
    <submittedName>
        <fullName evidence="1">Uncharacterized protein</fullName>
    </submittedName>
</protein>
<keyword evidence="2" id="KW-1185">Reference proteome</keyword>
<sequence length="180" mass="20825">MVRNLGPLENFFENYSYTFSYDSTESATSEFHRLCRVMSWERDDPEQKEAYEEFRDALVMEFNENFGTDANDLTSWQALCAAVRIDHIPDSLAEARRAMLDIHVNLVDLTDGVDPAEILLFPTEKALSEYTISTHKIFPRENVHSGSLLKELLRHIFNPSSASTRVHRGRGSGRYRRSRY</sequence>
<dbReference type="AlphaFoldDB" id="A0A4Q2DGD1"/>
<dbReference type="Proteomes" id="UP000290288">
    <property type="component" value="Unassembled WGS sequence"/>
</dbReference>
<name>A0A4Q2DGD1_9AGAR</name>
<dbReference type="OrthoDB" id="6105938at2759"/>
<gene>
    <name evidence="1" type="ORF">EST38_g8055</name>
</gene>
<evidence type="ECO:0000313" key="1">
    <source>
        <dbReference type="EMBL" id="RXW17794.1"/>
    </source>
</evidence>
<dbReference type="PANTHER" id="PTHR38846">
    <property type="entry name" value="C3H1-TYPE DOMAIN-CONTAINING PROTEIN"/>
    <property type="match status" value="1"/>
</dbReference>